<dbReference type="PROSITE" id="PS50206">
    <property type="entry name" value="RHODANESE_3"/>
    <property type="match status" value="1"/>
</dbReference>
<evidence type="ECO:0000313" key="3">
    <source>
        <dbReference type="Proteomes" id="UP000187209"/>
    </source>
</evidence>
<name>A0A1R2CBK9_9CILI</name>
<reference evidence="2 3" key="1">
    <citation type="submission" date="2016-11" db="EMBL/GenBank/DDBJ databases">
        <title>The macronuclear genome of Stentor coeruleus: a giant cell with tiny introns.</title>
        <authorList>
            <person name="Slabodnick M."/>
            <person name="Ruby J.G."/>
            <person name="Reiff S.B."/>
            <person name="Swart E.C."/>
            <person name="Gosai S."/>
            <person name="Prabakaran S."/>
            <person name="Witkowska E."/>
            <person name="Larue G.E."/>
            <person name="Fisher S."/>
            <person name="Freeman R.M."/>
            <person name="Gunawardena J."/>
            <person name="Chu W."/>
            <person name="Stover N.A."/>
            <person name="Gregory B.D."/>
            <person name="Nowacki M."/>
            <person name="Derisi J."/>
            <person name="Roy S.W."/>
            <person name="Marshall W.F."/>
            <person name="Sood P."/>
        </authorList>
    </citation>
    <scope>NUCLEOTIDE SEQUENCE [LARGE SCALE GENOMIC DNA]</scope>
    <source>
        <strain evidence="2">WM001</strain>
    </source>
</reference>
<dbReference type="InterPro" id="IPR036873">
    <property type="entry name" value="Rhodanese-like_dom_sf"/>
</dbReference>
<proteinExistence type="predicted"/>
<dbReference type="InterPro" id="IPR001763">
    <property type="entry name" value="Rhodanese-like_dom"/>
</dbReference>
<organism evidence="2 3">
    <name type="scientific">Stentor coeruleus</name>
    <dbReference type="NCBI Taxonomy" id="5963"/>
    <lineage>
        <taxon>Eukaryota</taxon>
        <taxon>Sar</taxon>
        <taxon>Alveolata</taxon>
        <taxon>Ciliophora</taxon>
        <taxon>Postciliodesmatophora</taxon>
        <taxon>Heterotrichea</taxon>
        <taxon>Heterotrichida</taxon>
        <taxon>Stentoridae</taxon>
        <taxon>Stentor</taxon>
    </lineage>
</organism>
<dbReference type="Gene3D" id="3.40.250.10">
    <property type="entry name" value="Rhodanese-like domain"/>
    <property type="match status" value="1"/>
</dbReference>
<evidence type="ECO:0000313" key="2">
    <source>
        <dbReference type="EMBL" id="OMJ86387.1"/>
    </source>
</evidence>
<gene>
    <name evidence="2" type="ORF">SteCoe_12114</name>
</gene>
<sequence>MAFISVLSLRSLQHYTLLCCEISDISLKDSYDFTVPYLVKDLFFKAKSLNFQHNLTLICYDKGTMYSASKAYWALKSVGYENVKVLYGGLKACIDYNSEVIVYQTINPPITNILSPQLTTQIIDKKSFMNLEITNKTIIYAKILYNFLYDFSPDPSQEHLVEYLSSAGVELKTSDNIIVIGEVSSLLGMVFEVLGLKDFLVVLEDFDCTIYGFTYENEKTESAYYVSMVSESLSKASSNFEVDTGNDEDIKSHYSNRNKSIRVITEEFHDPKSCKYCMMF</sequence>
<evidence type="ECO:0000259" key="1">
    <source>
        <dbReference type="PROSITE" id="PS50206"/>
    </source>
</evidence>
<dbReference type="EMBL" id="MPUH01000207">
    <property type="protein sequence ID" value="OMJ86387.1"/>
    <property type="molecule type" value="Genomic_DNA"/>
</dbReference>
<keyword evidence="3" id="KW-1185">Reference proteome</keyword>
<feature type="domain" description="Rhodanese" evidence="1">
    <location>
        <begin position="47"/>
        <end position="102"/>
    </location>
</feature>
<dbReference type="SUPFAM" id="SSF52821">
    <property type="entry name" value="Rhodanese/Cell cycle control phosphatase"/>
    <property type="match status" value="1"/>
</dbReference>
<protein>
    <recommendedName>
        <fullName evidence="1">Rhodanese domain-containing protein</fullName>
    </recommendedName>
</protein>
<dbReference type="Proteomes" id="UP000187209">
    <property type="component" value="Unassembled WGS sequence"/>
</dbReference>
<comment type="caution">
    <text evidence="2">The sequence shown here is derived from an EMBL/GenBank/DDBJ whole genome shotgun (WGS) entry which is preliminary data.</text>
</comment>
<dbReference type="AlphaFoldDB" id="A0A1R2CBK9"/>
<accession>A0A1R2CBK9</accession>